<sequence length="117" mass="12532">MPHQLHSKALQDTAQPHDNVFVSALAAMAPIGDVYLTASDSQVLAELSPKTSRTLSNLSTSDNGSAPGTRSATSSPLAPTEHVHHQIHMAQLGHFHLGEMFHHHHQGHPGEDGEGRI</sequence>
<feature type="region of interest" description="Disordered" evidence="1">
    <location>
        <begin position="48"/>
        <end position="82"/>
    </location>
</feature>
<dbReference type="EMBL" id="CAWUOM010000023">
    <property type="protein sequence ID" value="CAK7266188.1"/>
    <property type="molecule type" value="Genomic_DNA"/>
</dbReference>
<proteinExistence type="predicted"/>
<reference evidence="2 3" key="1">
    <citation type="submission" date="2024-01" db="EMBL/GenBank/DDBJ databases">
        <authorList>
            <person name="Allen C."/>
            <person name="Tagirdzhanova G."/>
        </authorList>
    </citation>
    <scope>NUCLEOTIDE SEQUENCE [LARGE SCALE GENOMIC DNA]</scope>
    <source>
        <strain evidence="2 3">CBS 573.63</strain>
    </source>
</reference>
<dbReference type="Proteomes" id="UP001642501">
    <property type="component" value="Unassembled WGS sequence"/>
</dbReference>
<organism evidence="2 3">
    <name type="scientific">Sporothrix epigloea</name>
    <dbReference type="NCBI Taxonomy" id="1892477"/>
    <lineage>
        <taxon>Eukaryota</taxon>
        <taxon>Fungi</taxon>
        <taxon>Dikarya</taxon>
        <taxon>Ascomycota</taxon>
        <taxon>Pezizomycotina</taxon>
        <taxon>Sordariomycetes</taxon>
        <taxon>Sordariomycetidae</taxon>
        <taxon>Ophiostomatales</taxon>
        <taxon>Ophiostomataceae</taxon>
        <taxon>Sporothrix</taxon>
    </lineage>
</organism>
<evidence type="ECO:0000256" key="1">
    <source>
        <dbReference type="SAM" id="MobiDB-lite"/>
    </source>
</evidence>
<feature type="compositionally biased region" description="Polar residues" evidence="1">
    <location>
        <begin position="49"/>
        <end position="77"/>
    </location>
</feature>
<gene>
    <name evidence="2" type="ORF">SEPCBS57363_001969</name>
</gene>
<keyword evidence="3" id="KW-1185">Reference proteome</keyword>
<name>A0ABP0DER9_9PEZI</name>
<protein>
    <submittedName>
        <fullName evidence="2">Uncharacterized protein</fullName>
    </submittedName>
</protein>
<evidence type="ECO:0000313" key="2">
    <source>
        <dbReference type="EMBL" id="CAK7266188.1"/>
    </source>
</evidence>
<evidence type="ECO:0000313" key="3">
    <source>
        <dbReference type="Proteomes" id="UP001642501"/>
    </source>
</evidence>
<comment type="caution">
    <text evidence="2">The sequence shown here is derived from an EMBL/GenBank/DDBJ whole genome shotgun (WGS) entry which is preliminary data.</text>
</comment>
<accession>A0ABP0DER9</accession>